<protein>
    <recommendedName>
        <fullName evidence="3">Fido domain-containing protein</fullName>
    </recommendedName>
</protein>
<evidence type="ECO:0000256" key="1">
    <source>
        <dbReference type="PIRSR" id="PIRSR640198-1"/>
    </source>
</evidence>
<dbReference type="PANTHER" id="PTHR13504:SF38">
    <property type="entry name" value="FIDO DOMAIN-CONTAINING PROTEIN"/>
    <property type="match status" value="1"/>
</dbReference>
<evidence type="ECO:0000313" key="5">
    <source>
        <dbReference type="Proteomes" id="UP000018087"/>
    </source>
</evidence>
<dbReference type="Pfam" id="PF02661">
    <property type="entry name" value="Fic"/>
    <property type="match status" value="1"/>
</dbReference>
<dbReference type="InterPro" id="IPR003812">
    <property type="entry name" value="Fido"/>
</dbReference>
<dbReference type="PROSITE" id="PS51459">
    <property type="entry name" value="FIDO"/>
    <property type="match status" value="1"/>
</dbReference>
<evidence type="ECO:0000256" key="2">
    <source>
        <dbReference type="PIRSR" id="PIRSR640198-2"/>
    </source>
</evidence>
<feature type="binding site" evidence="2">
    <location>
        <begin position="287"/>
        <end position="294"/>
    </location>
    <ligand>
        <name>ATP</name>
        <dbReference type="ChEBI" id="CHEBI:30616"/>
    </ligand>
</feature>
<dbReference type="AlphaFoldDB" id="U7PYR7"/>
<feature type="domain" description="Fido" evidence="3">
    <location>
        <begin position="188"/>
        <end position="348"/>
    </location>
</feature>
<dbReference type="HOGENOM" id="CLU_066666_0_0_1"/>
<dbReference type="OrthoDB" id="439046at2759"/>
<dbReference type="PANTHER" id="PTHR13504">
    <property type="entry name" value="FIDO DOMAIN-CONTAINING PROTEIN DDB_G0283145"/>
    <property type="match status" value="1"/>
</dbReference>
<dbReference type="STRING" id="1391915.U7PYR7"/>
<dbReference type="InterPro" id="IPR040198">
    <property type="entry name" value="Fido_containing"/>
</dbReference>
<dbReference type="EMBL" id="KI440844">
    <property type="protein sequence ID" value="ERT00072.1"/>
    <property type="molecule type" value="Genomic_DNA"/>
</dbReference>
<proteinExistence type="predicted"/>
<dbReference type="Gene3D" id="1.10.3290.10">
    <property type="entry name" value="Fido-like domain"/>
    <property type="match status" value="1"/>
</dbReference>
<sequence>MAFRQTPRLATGAARRALLDTIYARFKGLEKGSKEYTELAESGRVWEEYHQPGDFVKMAYLKCQEDAAETLAQIDDFRKSMRCPASKRGAQMVPEYSHQSVMIENNTRPPGDSIMMYEELDERLFKPVNLPTLSIHKLAKATPIPRLEWPKSITSKRDALEVIELRNHLVASQWIAESALNHQGEDGLNEDEVCALSALTMRDLDDSGHGLYPWSWGPRVCLGQYRQTPIGVRSNPMAVFPYHLEVPACTRRYFAWRKRMHKERVLHPLILACHAMVYFLQIHPFVDGNGRVSRMIMQDYLMRQGYLPSYMKYLDRDEYLKMIHHAADGDPSLLIDRVLTSQMEFLYSYMLDDLSSGSPTPVR</sequence>
<reference evidence="5" key="1">
    <citation type="journal article" date="2014" name="Genome Announc.">
        <title>Genome sequence of the pathogenic fungus Sporothrix schenckii (ATCC 58251).</title>
        <authorList>
            <person name="Cuomo C.A."/>
            <person name="Rodriguez-Del Valle N."/>
            <person name="Perez-Sanchez L."/>
            <person name="Abouelleil A."/>
            <person name="Goldberg J."/>
            <person name="Young S."/>
            <person name="Zeng Q."/>
            <person name="Birren B.W."/>
        </authorList>
    </citation>
    <scope>NUCLEOTIDE SEQUENCE [LARGE SCALE GENOMIC DNA]</scope>
    <source>
        <strain evidence="5">ATCC 58251 / de Perez 2211183</strain>
    </source>
</reference>
<organism evidence="4 5">
    <name type="scientific">Sporothrix schenckii (strain ATCC 58251 / de Perez 2211183)</name>
    <name type="common">Rose-picker's disease fungus</name>
    <dbReference type="NCBI Taxonomy" id="1391915"/>
    <lineage>
        <taxon>Eukaryota</taxon>
        <taxon>Fungi</taxon>
        <taxon>Dikarya</taxon>
        <taxon>Ascomycota</taxon>
        <taxon>Pezizomycotina</taxon>
        <taxon>Sordariomycetes</taxon>
        <taxon>Sordariomycetidae</taxon>
        <taxon>Ophiostomatales</taxon>
        <taxon>Ophiostomataceae</taxon>
        <taxon>Sporothrix</taxon>
    </lineage>
</organism>
<keyword evidence="2" id="KW-0547">Nucleotide-binding</keyword>
<dbReference type="SUPFAM" id="SSF140931">
    <property type="entry name" value="Fic-like"/>
    <property type="match status" value="1"/>
</dbReference>
<dbReference type="InterPro" id="IPR036597">
    <property type="entry name" value="Fido-like_dom_sf"/>
</dbReference>
<dbReference type="Proteomes" id="UP000018087">
    <property type="component" value="Unassembled WGS sequence"/>
</dbReference>
<evidence type="ECO:0000259" key="3">
    <source>
        <dbReference type="PROSITE" id="PS51459"/>
    </source>
</evidence>
<dbReference type="eggNOG" id="KOG3824">
    <property type="taxonomic scope" value="Eukaryota"/>
</dbReference>
<feature type="active site" evidence="1">
    <location>
        <position position="283"/>
    </location>
</feature>
<evidence type="ECO:0000313" key="4">
    <source>
        <dbReference type="EMBL" id="ERT00072.1"/>
    </source>
</evidence>
<keyword evidence="5" id="KW-1185">Reference proteome</keyword>
<keyword evidence="2" id="KW-0067">ATP-binding</keyword>
<name>U7PYR7_SPOS1</name>
<gene>
    <name evidence="4" type="ORF">HMPREF1624_03441</name>
</gene>
<accession>U7PYR7</accession>
<dbReference type="GO" id="GO:0005524">
    <property type="term" value="F:ATP binding"/>
    <property type="evidence" value="ECO:0007669"/>
    <property type="project" value="UniProtKB-KW"/>
</dbReference>